<dbReference type="AlphaFoldDB" id="A0A3L6T214"/>
<comment type="caution">
    <text evidence="2">The sequence shown here is derived from an EMBL/GenBank/DDBJ whole genome shotgun (WGS) entry which is preliminary data.</text>
</comment>
<reference evidence="3" key="1">
    <citation type="journal article" date="2019" name="Nat. Commun.">
        <title>The genome of broomcorn millet.</title>
        <authorList>
            <person name="Zou C."/>
            <person name="Miki D."/>
            <person name="Li D."/>
            <person name="Tang Q."/>
            <person name="Xiao L."/>
            <person name="Rajput S."/>
            <person name="Deng P."/>
            <person name="Jia W."/>
            <person name="Huang R."/>
            <person name="Zhang M."/>
            <person name="Sun Y."/>
            <person name="Hu J."/>
            <person name="Fu X."/>
            <person name="Schnable P.S."/>
            <person name="Li F."/>
            <person name="Zhang H."/>
            <person name="Feng B."/>
            <person name="Zhu X."/>
            <person name="Liu R."/>
            <person name="Schnable J.C."/>
            <person name="Zhu J.-K."/>
            <person name="Zhang H."/>
        </authorList>
    </citation>
    <scope>NUCLEOTIDE SEQUENCE [LARGE SCALE GENOMIC DNA]</scope>
</reference>
<dbReference type="STRING" id="4540.A0A3L6T214"/>
<evidence type="ECO:0000313" key="2">
    <source>
        <dbReference type="EMBL" id="RLN29865.1"/>
    </source>
</evidence>
<gene>
    <name evidence="2" type="ORF">C2845_PM05G25020</name>
</gene>
<proteinExistence type="predicted"/>
<dbReference type="EMBL" id="PQIB02000003">
    <property type="protein sequence ID" value="RLN29865.1"/>
    <property type="molecule type" value="Genomic_DNA"/>
</dbReference>
<dbReference type="OrthoDB" id="5586401at2759"/>
<feature type="compositionally biased region" description="Polar residues" evidence="1">
    <location>
        <begin position="1"/>
        <end position="10"/>
    </location>
</feature>
<evidence type="ECO:0000256" key="1">
    <source>
        <dbReference type="SAM" id="MobiDB-lite"/>
    </source>
</evidence>
<dbReference type="PANTHER" id="PTHR48236">
    <property type="entry name" value="COX19-LIKE CHCH FAMILY PROTEIN"/>
    <property type="match status" value="1"/>
</dbReference>
<accession>A0A3L6T214</accession>
<name>A0A3L6T214_PANMI</name>
<dbReference type="Proteomes" id="UP000275267">
    <property type="component" value="Unassembled WGS sequence"/>
</dbReference>
<protein>
    <submittedName>
        <fullName evidence="2">Uncharacterized protein</fullName>
    </submittedName>
</protein>
<sequence length="141" mass="15811">MESSSSNTRNVPLPVSQRPLHVTDADEEDESVKQLNECATIYLSLQALASLLKSRLFPSIQASQILISLFVCRTALLSQTATGRPAKHVSRLIYQHSFIFSETRFVSFQELCTNEGNPNAFNKVAQLIDMCMICKSLMNWV</sequence>
<evidence type="ECO:0000313" key="3">
    <source>
        <dbReference type="Proteomes" id="UP000275267"/>
    </source>
</evidence>
<organism evidence="2 3">
    <name type="scientific">Panicum miliaceum</name>
    <name type="common">Proso millet</name>
    <name type="synonym">Broomcorn millet</name>
    <dbReference type="NCBI Taxonomy" id="4540"/>
    <lineage>
        <taxon>Eukaryota</taxon>
        <taxon>Viridiplantae</taxon>
        <taxon>Streptophyta</taxon>
        <taxon>Embryophyta</taxon>
        <taxon>Tracheophyta</taxon>
        <taxon>Spermatophyta</taxon>
        <taxon>Magnoliopsida</taxon>
        <taxon>Liliopsida</taxon>
        <taxon>Poales</taxon>
        <taxon>Poaceae</taxon>
        <taxon>PACMAD clade</taxon>
        <taxon>Panicoideae</taxon>
        <taxon>Panicodae</taxon>
        <taxon>Paniceae</taxon>
        <taxon>Panicinae</taxon>
        <taxon>Panicum</taxon>
        <taxon>Panicum sect. Panicum</taxon>
    </lineage>
</organism>
<dbReference type="PANTHER" id="PTHR48236:SF1">
    <property type="entry name" value="COX19-LIKE CHCH FAMILY PROTEIN"/>
    <property type="match status" value="1"/>
</dbReference>
<keyword evidence="3" id="KW-1185">Reference proteome</keyword>
<feature type="region of interest" description="Disordered" evidence="1">
    <location>
        <begin position="1"/>
        <end position="26"/>
    </location>
</feature>